<gene>
    <name evidence="3" type="ORF">C4K68_21090</name>
</gene>
<sequence>MKQLVKKQFVVPTCLAMAMMGASAVSQAAECGDVTIANMNWQSAEVLANIDKFILNNGYGCHAELIVGDTVPTITSMTEKGQPDIAPEGWVDLIPDVVKRGLDEGKLVVTSKALSDGGNQGWWIPKYIADAHPDIKTIQDMLKHPELFPSPENPKHGAIFNGPQGWGGTVVTSQLYKAYGAEKAGFDLIDTGSAAGLDGSIAKAYERKEGWVGYYWAPTALLGKYEMVKLGHGVALDKAEWKRCNTVADCADPKPNDWPVDSVETLVTKGFADRAGDAMVYLQARTWPSSTVNKLLAWMSDNQATGEEGAEYFLKNNPDIWSKWVSPEVAEKVKSAL</sequence>
<proteinExistence type="predicted"/>
<protein>
    <submittedName>
        <fullName evidence="3">ABC transporter substrate-binding protein</fullName>
    </submittedName>
</protein>
<evidence type="ECO:0000313" key="3">
    <source>
        <dbReference type="EMBL" id="PPC75140.1"/>
    </source>
</evidence>
<dbReference type="SUPFAM" id="SSF53850">
    <property type="entry name" value="Periplasmic binding protein-like II"/>
    <property type="match status" value="1"/>
</dbReference>
<dbReference type="Proteomes" id="UP000238196">
    <property type="component" value="Unassembled WGS sequence"/>
</dbReference>
<reference evidence="3 4" key="1">
    <citation type="submission" date="2018-02" db="EMBL/GenBank/DDBJ databases">
        <title>novel marine gammaproteobacteria from coastal saline agro ecosystem.</title>
        <authorList>
            <person name="Krishnan R."/>
            <person name="Ramesh Kumar N."/>
        </authorList>
    </citation>
    <scope>NUCLEOTIDE SEQUENCE [LARGE SCALE GENOMIC DNA]</scope>
    <source>
        <strain evidence="3 4">228</strain>
    </source>
</reference>
<dbReference type="Gene3D" id="3.40.190.10">
    <property type="entry name" value="Periplasmic binding protein-like II"/>
    <property type="match status" value="1"/>
</dbReference>
<keyword evidence="1" id="KW-0732">Signal</keyword>
<feature type="domain" description="ABC-type glycine betaine transport system substrate-binding" evidence="2">
    <location>
        <begin position="33"/>
        <end position="316"/>
    </location>
</feature>
<evidence type="ECO:0000259" key="2">
    <source>
        <dbReference type="Pfam" id="PF04069"/>
    </source>
</evidence>
<feature type="chain" id="PRO_5015592178" evidence="1">
    <location>
        <begin position="29"/>
        <end position="337"/>
    </location>
</feature>
<dbReference type="GO" id="GO:0043190">
    <property type="term" value="C:ATP-binding cassette (ABC) transporter complex"/>
    <property type="evidence" value="ECO:0007669"/>
    <property type="project" value="InterPro"/>
</dbReference>
<dbReference type="InterPro" id="IPR007210">
    <property type="entry name" value="ABC_Gly_betaine_transp_sub-bd"/>
</dbReference>
<dbReference type="CDD" id="cd13641">
    <property type="entry name" value="PBP2_HisX_like"/>
    <property type="match status" value="1"/>
</dbReference>
<dbReference type="EMBL" id="PRLP01000106">
    <property type="protein sequence ID" value="PPC75140.1"/>
    <property type="molecule type" value="Genomic_DNA"/>
</dbReference>
<evidence type="ECO:0000256" key="1">
    <source>
        <dbReference type="SAM" id="SignalP"/>
    </source>
</evidence>
<dbReference type="Gene3D" id="3.40.190.100">
    <property type="entry name" value="Glycine betaine-binding periplasmic protein, domain 2"/>
    <property type="match status" value="1"/>
</dbReference>
<accession>A0A2S5KK83</accession>
<name>A0A2S5KK83_9PROT</name>
<dbReference type="Pfam" id="PF04069">
    <property type="entry name" value="OpuAC"/>
    <property type="match status" value="1"/>
</dbReference>
<dbReference type="AlphaFoldDB" id="A0A2S5KK83"/>
<feature type="signal peptide" evidence="1">
    <location>
        <begin position="1"/>
        <end position="28"/>
    </location>
</feature>
<evidence type="ECO:0000313" key="4">
    <source>
        <dbReference type="Proteomes" id="UP000238196"/>
    </source>
</evidence>
<comment type="caution">
    <text evidence="3">The sequence shown here is derived from an EMBL/GenBank/DDBJ whole genome shotgun (WGS) entry which is preliminary data.</text>
</comment>
<dbReference type="GO" id="GO:0022857">
    <property type="term" value="F:transmembrane transporter activity"/>
    <property type="evidence" value="ECO:0007669"/>
    <property type="project" value="InterPro"/>
</dbReference>
<organism evidence="3 4">
    <name type="scientific">Proteobacteria bacterium 228</name>
    <dbReference type="NCBI Taxonomy" id="2083153"/>
    <lineage>
        <taxon>Bacteria</taxon>
        <taxon>Pseudomonadati</taxon>
        <taxon>Pseudomonadota</taxon>
    </lineage>
</organism>
<dbReference type="OrthoDB" id="9786266at2"/>